<dbReference type="SUPFAM" id="SSF55315">
    <property type="entry name" value="L30e-like"/>
    <property type="match status" value="1"/>
</dbReference>
<dbReference type="GO" id="GO:0003723">
    <property type="term" value="F:RNA binding"/>
    <property type="evidence" value="ECO:0007669"/>
    <property type="project" value="InterPro"/>
</dbReference>
<dbReference type="InterPro" id="IPR053888">
    <property type="entry name" value="MRM3-like_sub_bind"/>
</dbReference>
<evidence type="ECO:0000259" key="4">
    <source>
        <dbReference type="SMART" id="SM00967"/>
    </source>
</evidence>
<dbReference type="Pfam" id="PF00588">
    <property type="entry name" value="SpoU_methylase"/>
    <property type="match status" value="1"/>
</dbReference>
<dbReference type="PANTHER" id="PTHR43191:SF2">
    <property type="entry name" value="RRNA METHYLTRANSFERASE 3, MITOCHONDRIAL"/>
    <property type="match status" value="1"/>
</dbReference>
<dbReference type="EMBL" id="UINC01125235">
    <property type="protein sequence ID" value="SVD02925.1"/>
    <property type="molecule type" value="Genomic_DNA"/>
</dbReference>
<evidence type="ECO:0000256" key="1">
    <source>
        <dbReference type="ARBA" id="ARBA00007228"/>
    </source>
</evidence>
<dbReference type="InterPro" id="IPR001537">
    <property type="entry name" value="SpoU_MeTrfase"/>
</dbReference>
<dbReference type="InterPro" id="IPR051259">
    <property type="entry name" value="rRNA_Methyltransferase"/>
</dbReference>
<dbReference type="Gene3D" id="3.30.1330.30">
    <property type="match status" value="1"/>
</dbReference>
<keyword evidence="2" id="KW-0489">Methyltransferase</keyword>
<dbReference type="InterPro" id="IPR013123">
    <property type="entry name" value="SpoU_subst-bd"/>
</dbReference>
<dbReference type="AlphaFoldDB" id="A0A382S0G5"/>
<dbReference type="GO" id="GO:0005737">
    <property type="term" value="C:cytoplasm"/>
    <property type="evidence" value="ECO:0007669"/>
    <property type="project" value="UniProtKB-ARBA"/>
</dbReference>
<feature type="non-terminal residue" evidence="5">
    <location>
        <position position="181"/>
    </location>
</feature>
<dbReference type="SUPFAM" id="SSF75217">
    <property type="entry name" value="alpha/beta knot"/>
    <property type="match status" value="1"/>
</dbReference>
<evidence type="ECO:0000256" key="3">
    <source>
        <dbReference type="ARBA" id="ARBA00022679"/>
    </source>
</evidence>
<dbReference type="Pfam" id="PF22435">
    <property type="entry name" value="MRM3-like_sub_bind"/>
    <property type="match status" value="1"/>
</dbReference>
<evidence type="ECO:0000256" key="2">
    <source>
        <dbReference type="ARBA" id="ARBA00022603"/>
    </source>
</evidence>
<dbReference type="GO" id="GO:0008173">
    <property type="term" value="F:RNA methyltransferase activity"/>
    <property type="evidence" value="ECO:0007669"/>
    <property type="project" value="InterPro"/>
</dbReference>
<accession>A0A382S0G5</accession>
<dbReference type="SMART" id="SM00967">
    <property type="entry name" value="SpoU_sub_bind"/>
    <property type="match status" value="1"/>
</dbReference>
<dbReference type="InterPro" id="IPR029064">
    <property type="entry name" value="Ribosomal_eL30-like_sf"/>
</dbReference>
<keyword evidence="3" id="KW-0808">Transferase</keyword>
<protein>
    <recommendedName>
        <fullName evidence="4">RNA 2-O ribose methyltransferase substrate binding domain-containing protein</fullName>
    </recommendedName>
</protein>
<comment type="similarity">
    <text evidence="1">Belongs to the class IV-like SAM-binding methyltransferase superfamily. RNA methyltransferase TrmH family.</text>
</comment>
<dbReference type="GO" id="GO:0032259">
    <property type="term" value="P:methylation"/>
    <property type="evidence" value="ECO:0007669"/>
    <property type="project" value="UniProtKB-KW"/>
</dbReference>
<organism evidence="5">
    <name type="scientific">marine metagenome</name>
    <dbReference type="NCBI Taxonomy" id="408172"/>
    <lineage>
        <taxon>unclassified sequences</taxon>
        <taxon>metagenomes</taxon>
        <taxon>ecological metagenomes</taxon>
    </lineage>
</organism>
<evidence type="ECO:0000313" key="5">
    <source>
        <dbReference type="EMBL" id="SVD02925.1"/>
    </source>
</evidence>
<dbReference type="Gene3D" id="3.40.1280.10">
    <property type="match status" value="1"/>
</dbReference>
<gene>
    <name evidence="5" type="ORF">METZ01_LOCUS355779</name>
</gene>
<dbReference type="PANTHER" id="PTHR43191">
    <property type="entry name" value="RRNA METHYLTRANSFERASE 3"/>
    <property type="match status" value="1"/>
</dbReference>
<feature type="domain" description="RNA 2-O ribose methyltransferase substrate binding" evidence="4">
    <location>
        <begin position="32"/>
        <end position="112"/>
    </location>
</feature>
<dbReference type="InterPro" id="IPR029026">
    <property type="entry name" value="tRNA_m1G_MTases_N"/>
</dbReference>
<proteinExistence type="inferred from homology"/>
<reference evidence="5" key="1">
    <citation type="submission" date="2018-05" db="EMBL/GenBank/DDBJ databases">
        <authorList>
            <person name="Lanie J.A."/>
            <person name="Ng W.-L."/>
            <person name="Kazmierczak K.M."/>
            <person name="Andrzejewski T.M."/>
            <person name="Davidsen T.M."/>
            <person name="Wayne K.J."/>
            <person name="Tettelin H."/>
            <person name="Glass J.I."/>
            <person name="Rusch D."/>
            <person name="Podicherti R."/>
            <person name="Tsui H.-C.T."/>
            <person name="Winkler M.E."/>
        </authorList>
    </citation>
    <scope>NUCLEOTIDE SEQUENCE</scope>
</reference>
<dbReference type="InterPro" id="IPR029028">
    <property type="entry name" value="Alpha/beta_knot_MTases"/>
</dbReference>
<sequence length="181" mass="18790">MIHGYSGSNPRIRGLRRLARDRSQRYEKRSFIVEGPGLVAEALDAGLDVRLVVVPESPLDDLNAGPALDALLRRALATGADVGTVPDSVFDGLTSTGSPQPALAEVGFVDVDTDVLFAGVEPGHPLLVLVGLADPGNVGTLFRSAEAFSAAGLCLVGGVDPYNPKLVRAAAGSAFRIPFAM</sequence>
<name>A0A382S0G5_9ZZZZ</name>
<dbReference type="GO" id="GO:0006396">
    <property type="term" value="P:RNA processing"/>
    <property type="evidence" value="ECO:0007669"/>
    <property type="project" value="InterPro"/>
</dbReference>